<evidence type="ECO:0000313" key="2">
    <source>
        <dbReference type="Proteomes" id="UP001253193"/>
    </source>
</evidence>
<protein>
    <submittedName>
        <fullName evidence="1">Uncharacterized protein</fullName>
    </submittedName>
</protein>
<dbReference type="RefSeq" id="WP_311019799.1">
    <property type="nucleotide sequence ID" value="NZ_JAUHGG010000003.1"/>
</dbReference>
<organism evidence="1 2">
    <name type="scientific">Vibrio parahaemolyticus</name>
    <dbReference type="NCBI Taxonomy" id="670"/>
    <lineage>
        <taxon>Bacteria</taxon>
        <taxon>Pseudomonadati</taxon>
        <taxon>Pseudomonadota</taxon>
        <taxon>Gammaproteobacteria</taxon>
        <taxon>Vibrionales</taxon>
        <taxon>Vibrionaceae</taxon>
        <taxon>Vibrio</taxon>
    </lineage>
</organism>
<name>A0AAW8PYB4_VIBPH</name>
<reference evidence="1" key="1">
    <citation type="submission" date="2023-06" db="EMBL/GenBank/DDBJ databases">
        <title>Genomic Diversity of Vibrio spp. and Metagenomic Analysis of Pathogens in Florida Gulf Coastal Waters Following Hurricane Ian.</title>
        <authorList>
            <person name="Brumfield K.D."/>
        </authorList>
    </citation>
    <scope>NUCLEOTIDE SEQUENCE</scope>
    <source>
        <strain evidence="1">WBS2B-138</strain>
    </source>
</reference>
<comment type="caution">
    <text evidence="1">The sequence shown here is derived from an EMBL/GenBank/DDBJ whole genome shotgun (WGS) entry which is preliminary data.</text>
</comment>
<dbReference type="AlphaFoldDB" id="A0AAW8PYB4"/>
<dbReference type="Proteomes" id="UP001253193">
    <property type="component" value="Unassembled WGS sequence"/>
</dbReference>
<proteinExistence type="predicted"/>
<evidence type="ECO:0000313" key="1">
    <source>
        <dbReference type="EMBL" id="MDS1821004.1"/>
    </source>
</evidence>
<gene>
    <name evidence="1" type="ORF">QX249_10070</name>
</gene>
<dbReference type="EMBL" id="JAUHGG010000003">
    <property type="protein sequence ID" value="MDS1821004.1"/>
    <property type="molecule type" value="Genomic_DNA"/>
</dbReference>
<sequence length="97" mass="10522">MSKNGYTLVEHSGINGAVELRSIASASEKKKVIAENGVILSSYEKASDAEYKVNYPEGAEGINPVPTKTFSKKRISGQRIYCPTPEFKEILGSLVAE</sequence>
<accession>A0AAW8PYB4</accession>